<dbReference type="InterPro" id="IPR051685">
    <property type="entry name" value="Ycf3/AcsC/BcsC/TPR_MFPF"/>
</dbReference>
<accession>A0A1K1LCR2</accession>
<reference evidence="6" key="1">
    <citation type="submission" date="2016-10" db="EMBL/GenBank/DDBJ databases">
        <authorList>
            <person name="Wegmann U."/>
        </authorList>
    </citation>
    <scope>NUCLEOTIDE SEQUENCE [LARGE SCALE GENOMIC DNA]</scope>
</reference>
<dbReference type="RefSeq" id="WP_072332885.1">
    <property type="nucleotide sequence ID" value="NZ_JAXXLW010000041.1"/>
</dbReference>
<dbReference type="KEGG" id="dpg:DESPIGER_0593"/>
<evidence type="ECO:0000313" key="6">
    <source>
        <dbReference type="Proteomes" id="UP000186323"/>
    </source>
</evidence>
<evidence type="ECO:0000256" key="4">
    <source>
        <dbReference type="SAM" id="SignalP"/>
    </source>
</evidence>
<evidence type="ECO:0000256" key="1">
    <source>
        <dbReference type="ARBA" id="ARBA00022737"/>
    </source>
</evidence>
<organism evidence="5 6">
    <name type="scientific">Desulfovibrio piger</name>
    <dbReference type="NCBI Taxonomy" id="901"/>
    <lineage>
        <taxon>Bacteria</taxon>
        <taxon>Pseudomonadati</taxon>
        <taxon>Thermodesulfobacteriota</taxon>
        <taxon>Desulfovibrionia</taxon>
        <taxon>Desulfovibrionales</taxon>
        <taxon>Desulfovibrionaceae</taxon>
        <taxon>Desulfovibrio</taxon>
    </lineage>
</organism>
<proteinExistence type="predicted"/>
<dbReference type="InterPro" id="IPR019734">
    <property type="entry name" value="TPR_rpt"/>
</dbReference>
<dbReference type="AlphaFoldDB" id="A0A1K1LCR2"/>
<name>A0A1K1LCR2_9BACT</name>
<dbReference type="OrthoDB" id="9766710at2"/>
<dbReference type="Proteomes" id="UP000186323">
    <property type="component" value="Chromosome I"/>
</dbReference>
<keyword evidence="6" id="KW-1185">Reference proteome</keyword>
<evidence type="ECO:0000256" key="3">
    <source>
        <dbReference type="PROSITE-ProRule" id="PRU00339"/>
    </source>
</evidence>
<protein>
    <submittedName>
        <fullName evidence="5">TPR domain protein</fullName>
    </submittedName>
</protein>
<evidence type="ECO:0000313" key="5">
    <source>
        <dbReference type="EMBL" id="SFV72477.1"/>
    </source>
</evidence>
<dbReference type="InterPro" id="IPR011990">
    <property type="entry name" value="TPR-like_helical_dom_sf"/>
</dbReference>
<feature type="repeat" description="TPR" evidence="3">
    <location>
        <begin position="227"/>
        <end position="260"/>
    </location>
</feature>
<dbReference type="SMART" id="SM00028">
    <property type="entry name" value="TPR"/>
    <property type="match status" value="5"/>
</dbReference>
<feature type="repeat" description="TPR" evidence="3">
    <location>
        <begin position="532"/>
        <end position="565"/>
    </location>
</feature>
<keyword evidence="1" id="KW-0677">Repeat</keyword>
<dbReference type="PANTHER" id="PTHR44943">
    <property type="entry name" value="CELLULOSE SYNTHASE OPERON PROTEIN C"/>
    <property type="match status" value="1"/>
</dbReference>
<dbReference type="PROSITE" id="PS50005">
    <property type="entry name" value="TPR"/>
    <property type="match status" value="2"/>
</dbReference>
<dbReference type="Gene3D" id="1.25.40.10">
    <property type="entry name" value="Tetratricopeptide repeat domain"/>
    <property type="match status" value="3"/>
</dbReference>
<feature type="signal peptide" evidence="4">
    <location>
        <begin position="1"/>
        <end position="20"/>
    </location>
</feature>
<feature type="chain" id="PRO_5012340094" evidence="4">
    <location>
        <begin position="21"/>
        <end position="576"/>
    </location>
</feature>
<dbReference type="SUPFAM" id="SSF48452">
    <property type="entry name" value="TPR-like"/>
    <property type="match status" value="3"/>
</dbReference>
<dbReference type="Pfam" id="PF13432">
    <property type="entry name" value="TPR_16"/>
    <property type="match status" value="3"/>
</dbReference>
<keyword evidence="4" id="KW-0732">Signal</keyword>
<dbReference type="EMBL" id="LT630450">
    <property type="protein sequence ID" value="SFV72477.1"/>
    <property type="molecule type" value="Genomic_DNA"/>
</dbReference>
<keyword evidence="2 3" id="KW-0802">TPR repeat</keyword>
<dbReference type="Pfam" id="PF14559">
    <property type="entry name" value="TPR_19"/>
    <property type="match status" value="1"/>
</dbReference>
<dbReference type="PROSITE" id="PS51257">
    <property type="entry name" value="PROKAR_LIPOPROTEIN"/>
    <property type="match status" value="1"/>
</dbReference>
<sequence length="576" mass="63733">MRNKTIFLLCSALLSGSLSLSLLGCGGCASTQPRSGAASPSFQGIEILPEEKELSPAAKDTYAYLLYMQALADEDEELLLQAARQMTGGTLPPKAWLEGALWLDSRHSENVLSLLALGLQVWPDDLPLNLFNAEALAAHGKAEQGLEQIQAFVTRHPDSLDARMELILLLVKAKRFDEAEKHIGSIAAGERTPMVDYYHARALIGMQRRAEAIPLLQKAIQAMPDFVEALVELAYAYEQQKQWNEARSVYEKLLKLQVSEQDVCLRLVHLSLRLNQPEKALKYFRKGPDSAAFKLTAVSMFLESRHYLQAERLLKEMLDEPGVPPDVFLMLAGIARDQRRDTELALSWLARIPATSPAAVRAEGLKAQILADAGKEKEALASVRSLQQRHARNETLLLLEIRLLARMHAMDEALDKARQAVTLVPDSPELAFTLGSLLDSLGKHDGAMKVMQGIIASHPEHYQALNYVGYSLAVQGKDLEHALELLQQADRLAPDQFFIVDSLAWALFRLGRTEEALQAIRRAVALTPSPEAEILEHYGDIAAAAGQKEEARKAYEQALKLKPANADSLRLRLGDL</sequence>
<gene>
    <name evidence="5" type="ORF">DESPIGER_0593</name>
</gene>
<dbReference type="PANTHER" id="PTHR44943:SF8">
    <property type="entry name" value="TPR REPEAT-CONTAINING PROTEIN MJ0263"/>
    <property type="match status" value="1"/>
</dbReference>
<evidence type="ECO:0000256" key="2">
    <source>
        <dbReference type="ARBA" id="ARBA00022803"/>
    </source>
</evidence>